<evidence type="ECO:0000313" key="1">
    <source>
        <dbReference type="EMBL" id="MDX8037062.1"/>
    </source>
</evidence>
<gene>
    <name evidence="1" type="ORF">SK803_43310</name>
</gene>
<keyword evidence="2" id="KW-1185">Reference proteome</keyword>
<accession>A0ABU4TGS4</accession>
<evidence type="ECO:0000313" key="2">
    <source>
        <dbReference type="Proteomes" id="UP001285521"/>
    </source>
</evidence>
<organism evidence="1 2">
    <name type="scientific">Lentzea miocenica</name>
    <dbReference type="NCBI Taxonomy" id="3095431"/>
    <lineage>
        <taxon>Bacteria</taxon>
        <taxon>Bacillati</taxon>
        <taxon>Actinomycetota</taxon>
        <taxon>Actinomycetes</taxon>
        <taxon>Pseudonocardiales</taxon>
        <taxon>Pseudonocardiaceae</taxon>
        <taxon>Lentzea</taxon>
    </lineage>
</organism>
<name>A0ABU4TGS4_9PSEU</name>
<sequence length="45" mass="4735">MPIFADVAEFATGLGAHDQPSPQATPADGLATVLMQREVANARLR</sequence>
<dbReference type="Proteomes" id="UP001285521">
    <property type="component" value="Unassembled WGS sequence"/>
</dbReference>
<reference evidence="1 2" key="1">
    <citation type="submission" date="2023-11" db="EMBL/GenBank/DDBJ databases">
        <title>Lentzea sokolovensis, sp. nov., Lentzea kristufkii, sp. nov., and Lentzea miocenensis, sp. nov., rare actinobacteria from Sokolov Coal Basin, Miocene lacustrine sediment, Czech Republic.</title>
        <authorList>
            <person name="Lara A."/>
            <person name="Kotroba L."/>
            <person name="Nouioui I."/>
            <person name="Neumann-Schaal M."/>
            <person name="Mast Y."/>
            <person name="Chronakova A."/>
        </authorList>
    </citation>
    <scope>NUCLEOTIDE SEQUENCE [LARGE SCALE GENOMIC DNA]</scope>
    <source>
        <strain evidence="1 2">BCCO 10_0856</strain>
    </source>
</reference>
<comment type="caution">
    <text evidence="1">The sequence shown here is derived from an EMBL/GenBank/DDBJ whole genome shotgun (WGS) entry which is preliminary data.</text>
</comment>
<proteinExistence type="predicted"/>
<dbReference type="RefSeq" id="WP_319972061.1">
    <property type="nucleotide sequence ID" value="NZ_JAXAVW010000055.1"/>
</dbReference>
<dbReference type="EMBL" id="JAXAVW010000055">
    <property type="protein sequence ID" value="MDX8037062.1"/>
    <property type="molecule type" value="Genomic_DNA"/>
</dbReference>
<protein>
    <submittedName>
        <fullName evidence="1">Uncharacterized protein</fullName>
    </submittedName>
</protein>